<dbReference type="EMBL" id="DAKRPA010000095">
    <property type="protein sequence ID" value="DAZ98864.1"/>
    <property type="molecule type" value="Genomic_DNA"/>
</dbReference>
<evidence type="ECO:0000313" key="3">
    <source>
        <dbReference type="Proteomes" id="UP001146120"/>
    </source>
</evidence>
<comment type="caution">
    <text evidence="2">The sequence shown here is derived from an EMBL/GenBank/DDBJ whole genome shotgun (WGS) entry which is preliminary data.</text>
</comment>
<dbReference type="Pfam" id="PF12550">
    <property type="entry name" value="GCR1_C"/>
    <property type="match status" value="1"/>
</dbReference>
<dbReference type="InterPro" id="IPR022210">
    <property type="entry name" value="TF_GCR1-like"/>
</dbReference>
<gene>
    <name evidence="2" type="ORF">N0F65_002589</name>
</gene>
<keyword evidence="3" id="KW-1185">Reference proteome</keyword>
<reference evidence="2" key="1">
    <citation type="submission" date="2022-11" db="EMBL/GenBank/DDBJ databases">
        <authorList>
            <person name="Morgan W.R."/>
            <person name="Tartar A."/>
        </authorList>
    </citation>
    <scope>NUCLEOTIDE SEQUENCE</scope>
    <source>
        <strain evidence="2">ARSEF 373</strain>
    </source>
</reference>
<dbReference type="PANTHER" id="PTHR37784">
    <property type="entry name" value="PROTEIN MSN1"/>
    <property type="match status" value="1"/>
</dbReference>
<dbReference type="Proteomes" id="UP001146120">
    <property type="component" value="Unassembled WGS sequence"/>
</dbReference>
<accession>A0AAV2Z2C9</accession>
<name>A0AAV2Z2C9_9STRA</name>
<feature type="domain" description="Transcription activator GCR1-like" evidence="1">
    <location>
        <begin position="1"/>
        <end position="78"/>
    </location>
</feature>
<dbReference type="GO" id="GO:0000981">
    <property type="term" value="F:DNA-binding transcription factor activity, RNA polymerase II-specific"/>
    <property type="evidence" value="ECO:0007669"/>
    <property type="project" value="TreeGrafter"/>
</dbReference>
<protein>
    <recommendedName>
        <fullName evidence="1">Transcription activator GCR1-like domain-containing protein</fullName>
    </recommendedName>
</protein>
<dbReference type="InterPro" id="IPR052146">
    <property type="entry name" value="HOT1"/>
</dbReference>
<dbReference type="GO" id="GO:0000978">
    <property type="term" value="F:RNA polymerase II cis-regulatory region sequence-specific DNA binding"/>
    <property type="evidence" value="ECO:0007669"/>
    <property type="project" value="TreeGrafter"/>
</dbReference>
<proteinExistence type="predicted"/>
<dbReference type="PANTHER" id="PTHR37784:SF2">
    <property type="entry name" value="HIGH-OSMOLARITY-INDUCED TRANSCRIPTION PROTEIN 1"/>
    <property type="match status" value="1"/>
</dbReference>
<sequence length="80" mass="9313">MSRSIASVTDAWMEWCHGLDGGPSVLSMEAQHQNAWRKDATEKRYFFRRKQLLDVIHAYARTNSVSDDEAAQQLEKQRQM</sequence>
<reference evidence="2" key="2">
    <citation type="journal article" date="2023" name="Microbiol Resour">
        <title>Decontamination and Annotation of the Draft Genome Sequence of the Oomycete Lagenidium giganteum ARSEF 373.</title>
        <authorList>
            <person name="Morgan W.R."/>
            <person name="Tartar A."/>
        </authorList>
    </citation>
    <scope>NUCLEOTIDE SEQUENCE</scope>
    <source>
        <strain evidence="2">ARSEF 373</strain>
    </source>
</reference>
<dbReference type="GO" id="GO:0060963">
    <property type="term" value="P:positive regulation of ribosomal protein gene transcription by RNA polymerase II"/>
    <property type="evidence" value="ECO:0007669"/>
    <property type="project" value="TreeGrafter"/>
</dbReference>
<evidence type="ECO:0000313" key="2">
    <source>
        <dbReference type="EMBL" id="DAZ98864.1"/>
    </source>
</evidence>
<organism evidence="2 3">
    <name type="scientific">Lagenidium giganteum</name>
    <dbReference type="NCBI Taxonomy" id="4803"/>
    <lineage>
        <taxon>Eukaryota</taxon>
        <taxon>Sar</taxon>
        <taxon>Stramenopiles</taxon>
        <taxon>Oomycota</taxon>
        <taxon>Peronosporomycetes</taxon>
        <taxon>Pythiales</taxon>
        <taxon>Pythiaceae</taxon>
    </lineage>
</organism>
<dbReference type="AlphaFoldDB" id="A0AAV2Z2C9"/>
<evidence type="ECO:0000259" key="1">
    <source>
        <dbReference type="Pfam" id="PF12550"/>
    </source>
</evidence>